<dbReference type="Proteomes" id="UP001163046">
    <property type="component" value="Unassembled WGS sequence"/>
</dbReference>
<keyword evidence="1" id="KW-1133">Transmembrane helix</keyword>
<proteinExistence type="predicted"/>
<comment type="caution">
    <text evidence="2">The sequence shown here is derived from an EMBL/GenBank/DDBJ whole genome shotgun (WGS) entry which is preliminary data.</text>
</comment>
<organism evidence="2 3">
    <name type="scientific">Desmophyllum pertusum</name>
    <dbReference type="NCBI Taxonomy" id="174260"/>
    <lineage>
        <taxon>Eukaryota</taxon>
        <taxon>Metazoa</taxon>
        <taxon>Cnidaria</taxon>
        <taxon>Anthozoa</taxon>
        <taxon>Hexacorallia</taxon>
        <taxon>Scleractinia</taxon>
        <taxon>Caryophylliina</taxon>
        <taxon>Caryophylliidae</taxon>
        <taxon>Desmophyllum</taxon>
    </lineage>
</organism>
<dbReference type="AlphaFoldDB" id="A0A9W9YXQ0"/>
<feature type="transmembrane region" description="Helical" evidence="1">
    <location>
        <begin position="59"/>
        <end position="80"/>
    </location>
</feature>
<dbReference type="EMBL" id="MU826848">
    <property type="protein sequence ID" value="KAJ7371362.1"/>
    <property type="molecule type" value="Genomic_DNA"/>
</dbReference>
<keyword evidence="1" id="KW-0472">Membrane</keyword>
<keyword evidence="3" id="KW-1185">Reference proteome</keyword>
<reference evidence="2" key="1">
    <citation type="submission" date="2023-01" db="EMBL/GenBank/DDBJ databases">
        <title>Genome assembly of the deep-sea coral Lophelia pertusa.</title>
        <authorList>
            <person name="Herrera S."/>
            <person name="Cordes E."/>
        </authorList>
    </citation>
    <scope>NUCLEOTIDE SEQUENCE</scope>
    <source>
        <strain evidence="2">USNM1676648</strain>
        <tissue evidence="2">Polyp</tissue>
    </source>
</reference>
<gene>
    <name evidence="2" type="ORF">OS493_026478</name>
</gene>
<keyword evidence="1" id="KW-0812">Transmembrane</keyword>
<protein>
    <submittedName>
        <fullName evidence="2">Uncharacterized protein</fullName>
    </submittedName>
</protein>
<accession>A0A9W9YXQ0</accession>
<evidence type="ECO:0000313" key="2">
    <source>
        <dbReference type="EMBL" id="KAJ7371362.1"/>
    </source>
</evidence>
<sequence length="96" mass="11148">MTGNQIIGIKYPLRPYDSLYRRQEVVAVPPVATSILEGPYLPLQMLKTNYSLDLMEYQILYIMAIPCFLDLTSYILYLVFPMRDFMAITHIQVTIP</sequence>
<evidence type="ECO:0000313" key="3">
    <source>
        <dbReference type="Proteomes" id="UP001163046"/>
    </source>
</evidence>
<name>A0A9W9YXQ0_9CNID</name>
<evidence type="ECO:0000256" key="1">
    <source>
        <dbReference type="SAM" id="Phobius"/>
    </source>
</evidence>